<dbReference type="InterPro" id="IPR000182">
    <property type="entry name" value="GNAT_dom"/>
</dbReference>
<sequence length="173" mass="19476">MSDIHTRNLQPSDLDALHQIVSDWQVVRQLGSWPWPPDRDFTASRCKPYAGDGFVWGIFDGQELLGTMGVTEGDLGYCFKPDAWGRGIATKMGRKAVEKAFENPGLTRITASAWHDNPASDRVLEKLSFSLLSEKVQHALARDEPTLCYKYLLTRVHWDGLRSRGEWTIAAAE</sequence>
<protein>
    <submittedName>
        <fullName evidence="2">GNAT family N-acetyltransferase</fullName>
    </submittedName>
</protein>
<dbReference type="InterPro" id="IPR051531">
    <property type="entry name" value="N-acetyltransferase"/>
</dbReference>
<reference evidence="3" key="1">
    <citation type="submission" date="2024-04" db="EMBL/GenBank/DDBJ databases">
        <title>Phylogenomic analyses of a clade within the roseobacter group suggest taxonomic reassignments of species of the genera Aestuariivita, Citreicella, Loktanella, Nautella, Pelagibaca, Ruegeria, Thalassobius, Thiobacimonas and Tropicibacter, and the proposal o.</title>
        <authorList>
            <person name="Jeon C.O."/>
        </authorList>
    </citation>
    <scope>NUCLEOTIDE SEQUENCE [LARGE SCALE GENOMIC DNA]</scope>
    <source>
        <strain evidence="3">SS1-5</strain>
    </source>
</reference>
<dbReference type="AlphaFoldDB" id="A0AAN0NJM1"/>
<reference evidence="2 3" key="2">
    <citation type="submission" date="2024-08" db="EMBL/GenBank/DDBJ databases">
        <title>Phylogenomic analyses of a clade within the roseobacter group suggest taxonomic reassignments of species of the genera Aestuariivita, Citreicella, Loktanella, Nautella, Pelagibaca, Ruegeria, Thalassobius, Thiobacimonas and Tropicibacter, and the proposal o.</title>
        <authorList>
            <person name="Jeon C.O."/>
        </authorList>
    </citation>
    <scope>NUCLEOTIDE SEQUENCE [LARGE SCALE GENOMIC DNA]</scope>
    <source>
        <strain evidence="2 3">SS1-5</strain>
    </source>
</reference>
<dbReference type="EMBL" id="CP151767">
    <property type="protein sequence ID" value="WZU66375.2"/>
    <property type="molecule type" value="Genomic_DNA"/>
</dbReference>
<dbReference type="Pfam" id="PF13302">
    <property type="entry name" value="Acetyltransf_3"/>
    <property type="match status" value="1"/>
</dbReference>
<dbReference type="Proteomes" id="UP001470809">
    <property type="component" value="Chromosome"/>
</dbReference>
<keyword evidence="3" id="KW-1185">Reference proteome</keyword>
<evidence type="ECO:0000313" key="3">
    <source>
        <dbReference type="Proteomes" id="UP001470809"/>
    </source>
</evidence>
<dbReference type="RefSeq" id="WP_373635459.1">
    <property type="nucleotide sequence ID" value="NZ_CP151767.2"/>
</dbReference>
<dbReference type="CDD" id="cd04301">
    <property type="entry name" value="NAT_SF"/>
    <property type="match status" value="1"/>
</dbReference>
<evidence type="ECO:0000313" key="2">
    <source>
        <dbReference type="EMBL" id="WZU66375.2"/>
    </source>
</evidence>
<accession>A0AAN0NJM1</accession>
<feature type="domain" description="N-acetyltransferase" evidence="1">
    <location>
        <begin position="4"/>
        <end position="154"/>
    </location>
</feature>
<evidence type="ECO:0000259" key="1">
    <source>
        <dbReference type="PROSITE" id="PS51186"/>
    </source>
</evidence>
<dbReference type="KEGG" id="yrh:AABB31_15085"/>
<dbReference type="PROSITE" id="PS51186">
    <property type="entry name" value="GNAT"/>
    <property type="match status" value="1"/>
</dbReference>
<dbReference type="SUPFAM" id="SSF55729">
    <property type="entry name" value="Acyl-CoA N-acyltransferases (Nat)"/>
    <property type="match status" value="1"/>
</dbReference>
<name>A0AAN0NJM1_9RHOB</name>
<dbReference type="Gene3D" id="3.40.630.30">
    <property type="match status" value="1"/>
</dbReference>
<dbReference type="GO" id="GO:0016747">
    <property type="term" value="F:acyltransferase activity, transferring groups other than amino-acyl groups"/>
    <property type="evidence" value="ECO:0007669"/>
    <property type="project" value="InterPro"/>
</dbReference>
<gene>
    <name evidence="2" type="ORF">AABB31_15085</name>
</gene>
<proteinExistence type="predicted"/>
<organism evidence="2 3">
    <name type="scientific">Yoonia rhodophyticola</name>
    <dbReference type="NCBI Taxonomy" id="3137370"/>
    <lineage>
        <taxon>Bacteria</taxon>
        <taxon>Pseudomonadati</taxon>
        <taxon>Pseudomonadota</taxon>
        <taxon>Alphaproteobacteria</taxon>
        <taxon>Rhodobacterales</taxon>
        <taxon>Paracoccaceae</taxon>
        <taxon>Yoonia</taxon>
    </lineage>
</organism>
<dbReference type="InterPro" id="IPR016181">
    <property type="entry name" value="Acyl_CoA_acyltransferase"/>
</dbReference>
<dbReference type="PANTHER" id="PTHR43792">
    <property type="entry name" value="GNAT FAMILY, PUTATIVE (AFU_ORTHOLOGUE AFUA_3G00765)-RELATED-RELATED"/>
    <property type="match status" value="1"/>
</dbReference>